<proteinExistence type="predicted"/>
<dbReference type="EMBL" id="NMUH01006597">
    <property type="protein sequence ID" value="MQM15599.1"/>
    <property type="molecule type" value="Genomic_DNA"/>
</dbReference>
<name>A0A843X8F1_COLES</name>
<comment type="caution">
    <text evidence="1">The sequence shown here is derived from an EMBL/GenBank/DDBJ whole genome shotgun (WGS) entry which is preliminary data.</text>
</comment>
<keyword evidence="2" id="KW-1185">Reference proteome</keyword>
<evidence type="ECO:0000313" key="2">
    <source>
        <dbReference type="Proteomes" id="UP000652761"/>
    </source>
</evidence>
<reference evidence="1" key="1">
    <citation type="submission" date="2017-07" db="EMBL/GenBank/DDBJ databases">
        <title>Taro Niue Genome Assembly and Annotation.</title>
        <authorList>
            <person name="Atibalentja N."/>
            <person name="Keating K."/>
            <person name="Fields C.J."/>
        </authorList>
    </citation>
    <scope>NUCLEOTIDE SEQUENCE</scope>
    <source>
        <strain evidence="1">Niue_2</strain>
        <tissue evidence="1">Leaf</tissue>
    </source>
</reference>
<accession>A0A843X8F1</accession>
<gene>
    <name evidence="1" type="ORF">Taro_048545</name>
</gene>
<organism evidence="1 2">
    <name type="scientific">Colocasia esculenta</name>
    <name type="common">Wild taro</name>
    <name type="synonym">Arum esculentum</name>
    <dbReference type="NCBI Taxonomy" id="4460"/>
    <lineage>
        <taxon>Eukaryota</taxon>
        <taxon>Viridiplantae</taxon>
        <taxon>Streptophyta</taxon>
        <taxon>Embryophyta</taxon>
        <taxon>Tracheophyta</taxon>
        <taxon>Spermatophyta</taxon>
        <taxon>Magnoliopsida</taxon>
        <taxon>Liliopsida</taxon>
        <taxon>Araceae</taxon>
        <taxon>Aroideae</taxon>
        <taxon>Colocasieae</taxon>
        <taxon>Colocasia</taxon>
    </lineage>
</organism>
<evidence type="ECO:0000313" key="1">
    <source>
        <dbReference type="EMBL" id="MQM15599.1"/>
    </source>
</evidence>
<protein>
    <submittedName>
        <fullName evidence="1">Uncharacterized protein</fullName>
    </submittedName>
</protein>
<sequence length="76" mass="8535">MDNDTCLWVCGRLLHTRGWGMDTGGAAAGPFIRGCETERWTCVVCPSLWLVKESKRVPVPLLVWDRTVVESGLHHQ</sequence>
<dbReference type="Proteomes" id="UP000652761">
    <property type="component" value="Unassembled WGS sequence"/>
</dbReference>
<dbReference type="AlphaFoldDB" id="A0A843X8F1"/>